<comment type="caution">
    <text evidence="2">The sequence shown here is derived from an EMBL/GenBank/DDBJ whole genome shotgun (WGS) entry which is preliminary data.</text>
</comment>
<evidence type="ECO:0000256" key="1">
    <source>
        <dbReference type="SAM" id="MobiDB-lite"/>
    </source>
</evidence>
<proteinExistence type="predicted"/>
<accession>A0ABW1WKH3</accession>
<evidence type="ECO:0008006" key="4">
    <source>
        <dbReference type="Google" id="ProtNLM"/>
    </source>
</evidence>
<feature type="region of interest" description="Disordered" evidence="1">
    <location>
        <begin position="1"/>
        <end position="41"/>
    </location>
</feature>
<feature type="compositionally biased region" description="Low complexity" evidence="1">
    <location>
        <begin position="63"/>
        <end position="81"/>
    </location>
</feature>
<reference evidence="3" key="1">
    <citation type="journal article" date="2019" name="Int. J. Syst. Evol. Microbiol.">
        <title>The Global Catalogue of Microorganisms (GCM) 10K type strain sequencing project: providing services to taxonomists for standard genome sequencing and annotation.</title>
        <authorList>
            <consortium name="The Broad Institute Genomics Platform"/>
            <consortium name="The Broad Institute Genome Sequencing Center for Infectious Disease"/>
            <person name="Wu L."/>
            <person name="Ma J."/>
        </authorList>
    </citation>
    <scope>NUCLEOTIDE SEQUENCE [LARGE SCALE GENOMIC DNA]</scope>
    <source>
        <strain evidence="3">CCUG 36916</strain>
    </source>
</reference>
<dbReference type="EMBL" id="JBHSTT010000024">
    <property type="protein sequence ID" value="MFC6389078.1"/>
    <property type="molecule type" value="Genomic_DNA"/>
</dbReference>
<dbReference type="RefSeq" id="WP_183667258.1">
    <property type="nucleotide sequence ID" value="NZ_JBHSTT010000024.1"/>
</dbReference>
<evidence type="ECO:0000313" key="2">
    <source>
        <dbReference type="EMBL" id="MFC6389078.1"/>
    </source>
</evidence>
<gene>
    <name evidence="2" type="ORF">ACFQDP_06950</name>
</gene>
<evidence type="ECO:0000313" key="3">
    <source>
        <dbReference type="Proteomes" id="UP001596237"/>
    </source>
</evidence>
<organism evidence="2 3">
    <name type="scientific">Methylorubrum zatmanii</name>
    <dbReference type="NCBI Taxonomy" id="29429"/>
    <lineage>
        <taxon>Bacteria</taxon>
        <taxon>Pseudomonadati</taxon>
        <taxon>Pseudomonadota</taxon>
        <taxon>Alphaproteobacteria</taxon>
        <taxon>Hyphomicrobiales</taxon>
        <taxon>Methylobacteriaceae</taxon>
        <taxon>Methylorubrum</taxon>
    </lineage>
</organism>
<feature type="region of interest" description="Disordered" evidence="1">
    <location>
        <begin position="57"/>
        <end position="99"/>
    </location>
</feature>
<sequence>MAIVTARNPQLDETDGGAAPEALGKSRLGSPVPWRTLSRRPKPADVLLVLTMATAMRGPTPQAKSSSSSSRSKVNAAAVRSTSVKKPPACQGGRAAMPG</sequence>
<dbReference type="Proteomes" id="UP001596237">
    <property type="component" value="Unassembled WGS sequence"/>
</dbReference>
<keyword evidence="3" id="KW-1185">Reference proteome</keyword>
<name>A0ABW1WKH3_9HYPH</name>
<protein>
    <recommendedName>
        <fullName evidence="4">Transposase</fullName>
    </recommendedName>
</protein>